<sequence>MHVLINAIGITDSGGITVLENVLIECSNDEANSFYIICNDNININRFYIKYSGVKNFEFKIIKNRSFLYRLYYENIVFNMIIQNNNIDLVYNFSGTAQFFLKTHQITKVHNLLFYSKKIGKVYFEKKEYLKWFKQILLKRFVFHNMLKRTKYIEVQSSHVKECISDFLDIGNKMFYIKSDIDVSNDLFSKPKEYDFRKKIKFLYIVGPHFEYIHKNFIDFTDTMIEFYKLNIDFEINITLTKEQLDNSFLWDSSLSLKTNFLGYINKEEVNNLFVDNTILISTSIIETLGLHVVEAVQNGILVIAPNEIYSKMVYGDDFLTYELFNKESLLRAIKGITLQCNNSIKDIILNNQRYLIENENKKCKSIIEIFDEVIKDINV</sequence>
<dbReference type="EMBL" id="CP054492">
    <property type="protein sequence ID" value="QOY52690.1"/>
    <property type="molecule type" value="Genomic_DNA"/>
</dbReference>
<dbReference type="Proteomes" id="UP000593994">
    <property type="component" value="Chromosome"/>
</dbReference>
<dbReference type="PANTHER" id="PTHR46401">
    <property type="entry name" value="GLYCOSYLTRANSFERASE WBBK-RELATED"/>
    <property type="match status" value="1"/>
</dbReference>
<gene>
    <name evidence="3" type="ORF">HUE88_03085</name>
</gene>
<keyword evidence="4" id="KW-1185">Reference proteome</keyword>
<dbReference type="GO" id="GO:0009103">
    <property type="term" value="P:lipopolysaccharide biosynthetic process"/>
    <property type="evidence" value="ECO:0007669"/>
    <property type="project" value="TreeGrafter"/>
</dbReference>
<keyword evidence="1 3" id="KW-0808">Transferase</keyword>
<feature type="domain" description="Glycosyl transferase family 1" evidence="2">
    <location>
        <begin position="255"/>
        <end position="311"/>
    </location>
</feature>
<proteinExistence type="predicted"/>
<dbReference type="RefSeq" id="WP_194370959.1">
    <property type="nucleotide sequence ID" value="NZ_CP054492.1"/>
</dbReference>
<protein>
    <submittedName>
        <fullName evidence="3">Glycosyltransferase</fullName>
    </submittedName>
</protein>
<name>A0A7S7LWJ9_9BACT</name>
<dbReference type="SUPFAM" id="SSF53756">
    <property type="entry name" value="UDP-Glycosyltransferase/glycogen phosphorylase"/>
    <property type="match status" value="1"/>
</dbReference>
<evidence type="ECO:0000256" key="1">
    <source>
        <dbReference type="ARBA" id="ARBA00022679"/>
    </source>
</evidence>
<dbReference type="PANTHER" id="PTHR46401:SF2">
    <property type="entry name" value="GLYCOSYLTRANSFERASE WBBK-RELATED"/>
    <property type="match status" value="1"/>
</dbReference>
<dbReference type="Pfam" id="PF00534">
    <property type="entry name" value="Glycos_transf_1"/>
    <property type="match status" value="1"/>
</dbReference>
<dbReference type="GO" id="GO:0016757">
    <property type="term" value="F:glycosyltransferase activity"/>
    <property type="evidence" value="ECO:0007669"/>
    <property type="project" value="InterPro"/>
</dbReference>
<reference evidence="3 4" key="1">
    <citation type="submission" date="2020-05" db="EMBL/GenBank/DDBJ databases">
        <title>Sulfurimonas marisnigri, sp. nov., and Sulfurimonas baltica, sp. nov., manganese oxide reducing chemolithoautotrophs of the class Epsilonproteobacteria isolated from the pelagic redoxclines of the Black and Baltic Seas and emended description of the genus Sulfurimonas.</title>
        <authorList>
            <person name="Henkel J.V."/>
            <person name="Laudan C."/>
            <person name="Werner J."/>
            <person name="Neu T."/>
            <person name="Plewe S."/>
            <person name="Sproer C."/>
            <person name="Bunk B."/>
            <person name="Schulz-Vogt H.N."/>
        </authorList>
    </citation>
    <scope>NUCLEOTIDE SEQUENCE [LARGE SCALE GENOMIC DNA]</scope>
    <source>
        <strain evidence="3 4">GD2</strain>
    </source>
</reference>
<evidence type="ECO:0000259" key="2">
    <source>
        <dbReference type="Pfam" id="PF00534"/>
    </source>
</evidence>
<dbReference type="AlphaFoldDB" id="A0A7S7LWJ9"/>
<evidence type="ECO:0000313" key="3">
    <source>
        <dbReference type="EMBL" id="QOY52690.1"/>
    </source>
</evidence>
<accession>A0A7S7LWJ9</accession>
<dbReference type="InterPro" id="IPR001296">
    <property type="entry name" value="Glyco_trans_1"/>
</dbReference>
<dbReference type="KEGG" id="sbal:HUE88_03085"/>
<evidence type="ECO:0000313" key="4">
    <source>
        <dbReference type="Proteomes" id="UP000593994"/>
    </source>
</evidence>
<organism evidence="3 4">
    <name type="scientific">Candidatus Sulfurimonas baltica</name>
    <dbReference type="NCBI Taxonomy" id="2740404"/>
    <lineage>
        <taxon>Bacteria</taxon>
        <taxon>Pseudomonadati</taxon>
        <taxon>Campylobacterota</taxon>
        <taxon>Epsilonproteobacteria</taxon>
        <taxon>Campylobacterales</taxon>
        <taxon>Sulfurimonadaceae</taxon>
        <taxon>Sulfurimonas</taxon>
    </lineage>
</organism>
<dbReference type="Gene3D" id="3.40.50.2000">
    <property type="entry name" value="Glycogen Phosphorylase B"/>
    <property type="match status" value="2"/>
</dbReference>